<organism evidence="2 3">
    <name type="scientific">Endozoicomonas gorgoniicola</name>
    <dbReference type="NCBI Taxonomy" id="1234144"/>
    <lineage>
        <taxon>Bacteria</taxon>
        <taxon>Pseudomonadati</taxon>
        <taxon>Pseudomonadota</taxon>
        <taxon>Gammaproteobacteria</taxon>
        <taxon>Oceanospirillales</taxon>
        <taxon>Endozoicomonadaceae</taxon>
        <taxon>Endozoicomonas</taxon>
    </lineage>
</organism>
<dbReference type="Gene3D" id="3.40.50.2000">
    <property type="entry name" value="Glycogen Phosphorylase B"/>
    <property type="match status" value="2"/>
</dbReference>
<dbReference type="PANTHER" id="PTHR12526:SF637">
    <property type="entry name" value="GLYCOSYLTRANSFERASE EPSF-RELATED"/>
    <property type="match status" value="1"/>
</dbReference>
<feature type="domain" description="Glycosyl transferase family 1" evidence="1">
    <location>
        <begin position="181"/>
        <end position="326"/>
    </location>
</feature>
<keyword evidence="3" id="KW-1185">Reference proteome</keyword>
<comment type="caution">
    <text evidence="2">The sequence shown here is derived from an EMBL/GenBank/DDBJ whole genome shotgun (WGS) entry which is preliminary data.</text>
</comment>
<evidence type="ECO:0000313" key="2">
    <source>
        <dbReference type="EMBL" id="MCW7555007.1"/>
    </source>
</evidence>
<evidence type="ECO:0000313" key="3">
    <source>
        <dbReference type="Proteomes" id="UP001209854"/>
    </source>
</evidence>
<dbReference type="PANTHER" id="PTHR12526">
    <property type="entry name" value="GLYCOSYLTRANSFERASE"/>
    <property type="match status" value="1"/>
</dbReference>
<dbReference type="CDD" id="cd03811">
    <property type="entry name" value="GT4_GT28_WabH-like"/>
    <property type="match status" value="1"/>
</dbReference>
<dbReference type="Pfam" id="PF00534">
    <property type="entry name" value="Glycos_transf_1"/>
    <property type="match status" value="1"/>
</dbReference>
<sequence>MKKVLQICHSYGAPFLDVARQYATTLSSLGFSVTTVYVKGAESEEVIRGSASDRVIFLNNSAKDIRGLKLKQIAQLREICKKDSFSFAVAHRFKSIYIATHIKELHVIGVHHCFGDYKRFSRRWHIYKNKKNITLLGVSNAIRDDMRKSLRKLDEGKIHTLYNRVDYQSLSANQKSKSQARSYLKLPENAYIFGNVGRLHKDKDQKTLIKAFAKICHQVPNSLLVILGKGELQEELQELSKTLSVESKVLFLGMVPKASQYFKAFDSFILTSDREPFGMVLLEAMVAGVPIAIADCGGAPEVTGNTAFKFQFGSDLELSELMLKLQALSSLQTISKAQEMQKRIQQYFTDEAVIQQFESILKTVSLSQQQKCK</sequence>
<dbReference type="SUPFAM" id="SSF53756">
    <property type="entry name" value="UDP-Glycosyltransferase/glycogen phosphorylase"/>
    <property type="match status" value="1"/>
</dbReference>
<protein>
    <submittedName>
        <fullName evidence="2">Glycosyltransferase</fullName>
    </submittedName>
</protein>
<accession>A0ABT3N055</accession>
<evidence type="ECO:0000259" key="1">
    <source>
        <dbReference type="Pfam" id="PF00534"/>
    </source>
</evidence>
<name>A0ABT3N055_9GAMM</name>
<dbReference type="InterPro" id="IPR001296">
    <property type="entry name" value="Glyco_trans_1"/>
</dbReference>
<proteinExistence type="predicted"/>
<reference evidence="2 3" key="1">
    <citation type="submission" date="2022-10" db="EMBL/GenBank/DDBJ databases">
        <title>High-quality genome sequences of two octocoral-associated bacteria, Endozoicomonas euniceicola EF212 and Endozoicomonas gorgoniicola PS125.</title>
        <authorList>
            <person name="Chiou Y.-J."/>
            <person name="Chen Y.-H."/>
        </authorList>
    </citation>
    <scope>NUCLEOTIDE SEQUENCE [LARGE SCALE GENOMIC DNA]</scope>
    <source>
        <strain evidence="2 3">PS125</strain>
    </source>
</reference>
<gene>
    <name evidence="2" type="ORF">NX722_20755</name>
</gene>
<dbReference type="Proteomes" id="UP001209854">
    <property type="component" value="Unassembled WGS sequence"/>
</dbReference>
<dbReference type="EMBL" id="JAPFCC010000001">
    <property type="protein sequence ID" value="MCW7555007.1"/>
    <property type="molecule type" value="Genomic_DNA"/>
</dbReference>